<dbReference type="KEGG" id="sdyn:Mal52_14750"/>
<accession>A0A517ZKH9</accession>
<dbReference type="PANTHER" id="PTHR43737">
    <property type="entry name" value="BLL7424 PROTEIN"/>
    <property type="match status" value="1"/>
</dbReference>
<proteinExistence type="predicted"/>
<dbReference type="PANTHER" id="PTHR43737:SF1">
    <property type="entry name" value="DUF1501 DOMAIN-CONTAINING PROTEIN"/>
    <property type="match status" value="1"/>
</dbReference>
<dbReference type="SUPFAM" id="SSF53649">
    <property type="entry name" value="Alkaline phosphatase-like"/>
    <property type="match status" value="1"/>
</dbReference>
<dbReference type="Pfam" id="PF07394">
    <property type="entry name" value="DUF1501"/>
    <property type="match status" value="1"/>
</dbReference>
<dbReference type="InterPro" id="IPR017850">
    <property type="entry name" value="Alkaline_phosphatase_core_sf"/>
</dbReference>
<dbReference type="Proteomes" id="UP000319383">
    <property type="component" value="Chromosome"/>
</dbReference>
<evidence type="ECO:0000313" key="1">
    <source>
        <dbReference type="EMBL" id="QDU43004.1"/>
    </source>
</evidence>
<evidence type="ECO:0000313" key="2">
    <source>
        <dbReference type="Proteomes" id="UP000319383"/>
    </source>
</evidence>
<gene>
    <name evidence="1" type="ORF">Mal52_14750</name>
</gene>
<reference evidence="1 2" key="1">
    <citation type="submission" date="2019-02" db="EMBL/GenBank/DDBJ databases">
        <title>Deep-cultivation of Planctomycetes and their phenomic and genomic characterization uncovers novel biology.</title>
        <authorList>
            <person name="Wiegand S."/>
            <person name="Jogler M."/>
            <person name="Boedeker C."/>
            <person name="Pinto D."/>
            <person name="Vollmers J."/>
            <person name="Rivas-Marin E."/>
            <person name="Kohn T."/>
            <person name="Peeters S.H."/>
            <person name="Heuer A."/>
            <person name="Rast P."/>
            <person name="Oberbeckmann S."/>
            <person name="Bunk B."/>
            <person name="Jeske O."/>
            <person name="Meyerdierks A."/>
            <person name="Storesund J.E."/>
            <person name="Kallscheuer N."/>
            <person name="Luecker S."/>
            <person name="Lage O.M."/>
            <person name="Pohl T."/>
            <person name="Merkel B.J."/>
            <person name="Hornburger P."/>
            <person name="Mueller R.-W."/>
            <person name="Bruemmer F."/>
            <person name="Labrenz M."/>
            <person name="Spormann A.M."/>
            <person name="Op den Camp H."/>
            <person name="Overmann J."/>
            <person name="Amann R."/>
            <person name="Jetten M.S.M."/>
            <person name="Mascher T."/>
            <person name="Medema M.H."/>
            <person name="Devos D.P."/>
            <person name="Kaster A.-K."/>
            <person name="Ovreas L."/>
            <person name="Rohde M."/>
            <person name="Galperin M.Y."/>
            <person name="Jogler C."/>
        </authorList>
    </citation>
    <scope>NUCLEOTIDE SEQUENCE [LARGE SCALE GENOMIC DNA]</scope>
    <source>
        <strain evidence="1 2">Mal52</strain>
    </source>
</reference>
<organism evidence="1 2">
    <name type="scientific">Symmachiella dynata</name>
    <dbReference type="NCBI Taxonomy" id="2527995"/>
    <lineage>
        <taxon>Bacteria</taxon>
        <taxon>Pseudomonadati</taxon>
        <taxon>Planctomycetota</taxon>
        <taxon>Planctomycetia</taxon>
        <taxon>Planctomycetales</taxon>
        <taxon>Planctomycetaceae</taxon>
        <taxon>Symmachiella</taxon>
    </lineage>
</organism>
<evidence type="ECO:0008006" key="3">
    <source>
        <dbReference type="Google" id="ProtNLM"/>
    </source>
</evidence>
<dbReference type="Gene3D" id="3.40.720.10">
    <property type="entry name" value="Alkaline Phosphatase, subunit A"/>
    <property type="match status" value="1"/>
</dbReference>
<dbReference type="InterPro" id="IPR010869">
    <property type="entry name" value="DUF1501"/>
</dbReference>
<protein>
    <recommendedName>
        <fullName evidence="3">Sulfatase</fullName>
    </recommendedName>
</protein>
<dbReference type="EMBL" id="CP036276">
    <property type="protein sequence ID" value="QDU43004.1"/>
    <property type="molecule type" value="Genomic_DNA"/>
</dbReference>
<dbReference type="AlphaFoldDB" id="A0A517ZKH9"/>
<keyword evidence="2" id="KW-1185">Reference proteome</keyword>
<name>A0A517ZKH9_9PLAN</name>
<dbReference type="RefSeq" id="WP_145374998.1">
    <property type="nucleotide sequence ID" value="NZ_CP036276.1"/>
</dbReference>
<sequence>MMQFSRREMLSLSGFGLGQLAVADLLGGKQLLGAETSEPAGLPIHGNLHARKTHFPAGAKAVIQLIQNGGPSQMDLFDPKPLLTQMAGKPHPDGVEIHQPNNVNSLLPSPLKFQKYGECGMDVSEALPHVSSVVDDLCFVRSMHSEHNNHLEGLNMLLTCKIFPGRPVMGAWISYALGTENQNLPAYVVLRDPDGYTIGGKQLWANAFLPALYQGVEFSTRGAPIHHLNPPASLPPGAQRANLDFLNQLNARHLSNRPGESELESRIENFELAARMQLEAPSVLDLAGETQETQKLYGLDNPTTAKYGTRCLMARRLVESGVRFVQVTTSPGQPWDHHNDIGKGMKNIATATDQGAAALIKDLKQRGLLESTIVMWAGEFGRLPTTQNGKGRDHNRNAFTLWFAGGGFQPGLIYGETDEFGYKSIVNRVSVPDMIATVCHQLGLDHQRVQFPLGGRVETPTNVTVSGAKVVGDLLSNKVYCS</sequence>